<dbReference type="GeneID" id="108663638"/>
<evidence type="ECO:0000259" key="2">
    <source>
        <dbReference type="Pfam" id="PF13966"/>
    </source>
</evidence>
<dbReference type="RefSeq" id="XP_017984357.1">
    <property type="nucleotide sequence ID" value="XM_018128868.1"/>
</dbReference>
<dbReference type="InterPro" id="IPR002156">
    <property type="entry name" value="RNaseH_domain"/>
</dbReference>
<protein>
    <submittedName>
        <fullName evidence="4">Uncharacterized protein LOC108663638</fullName>
    </submittedName>
</protein>
<organism evidence="3 4">
    <name type="scientific">Theobroma cacao</name>
    <name type="common">Cacao</name>
    <name type="synonym">Cocoa</name>
    <dbReference type="NCBI Taxonomy" id="3641"/>
    <lineage>
        <taxon>Eukaryota</taxon>
        <taxon>Viridiplantae</taxon>
        <taxon>Streptophyta</taxon>
        <taxon>Embryophyta</taxon>
        <taxon>Tracheophyta</taxon>
        <taxon>Spermatophyta</taxon>
        <taxon>Magnoliopsida</taxon>
        <taxon>eudicotyledons</taxon>
        <taxon>Gunneridae</taxon>
        <taxon>Pentapetalae</taxon>
        <taxon>rosids</taxon>
        <taxon>malvids</taxon>
        <taxon>Malvales</taxon>
        <taxon>Malvaceae</taxon>
        <taxon>Byttnerioideae</taxon>
        <taxon>Theobroma</taxon>
    </lineage>
</organism>
<dbReference type="Proteomes" id="UP000694886">
    <property type="component" value="Chromosome 10"/>
</dbReference>
<accession>A0AB32X2T9</accession>
<dbReference type="InterPro" id="IPR044730">
    <property type="entry name" value="RNase_H-like_dom_plant"/>
</dbReference>
<evidence type="ECO:0000313" key="4">
    <source>
        <dbReference type="RefSeq" id="XP_017984357.1"/>
    </source>
</evidence>
<dbReference type="Gene3D" id="3.30.420.10">
    <property type="entry name" value="Ribonuclease H-like superfamily/Ribonuclease H"/>
    <property type="match status" value="1"/>
</dbReference>
<proteinExistence type="predicted"/>
<evidence type="ECO:0000259" key="1">
    <source>
        <dbReference type="Pfam" id="PF13456"/>
    </source>
</evidence>
<dbReference type="GO" id="GO:0003676">
    <property type="term" value="F:nucleic acid binding"/>
    <property type="evidence" value="ECO:0007669"/>
    <property type="project" value="InterPro"/>
</dbReference>
<name>A0AB32X2T9_THECC</name>
<dbReference type="KEGG" id="tcc:108663638"/>
<dbReference type="Pfam" id="PF13966">
    <property type="entry name" value="zf-RVT"/>
    <property type="match status" value="1"/>
</dbReference>
<dbReference type="PANTHER" id="PTHR47723">
    <property type="entry name" value="OS05G0353850 PROTEIN"/>
    <property type="match status" value="1"/>
</dbReference>
<feature type="domain" description="Reverse transcriptase zinc-binding" evidence="2">
    <location>
        <begin position="53"/>
        <end position="135"/>
    </location>
</feature>
<dbReference type="SUPFAM" id="SSF53098">
    <property type="entry name" value="Ribonuclease H-like"/>
    <property type="match status" value="1"/>
</dbReference>
<sequence>MIRVYYFYDNGTWDVGKLNNVLPEEVVAEILKIPINPSNIDMAYWAPTSSGQFTTKSAWEIIRQQQLVNPVFNLIRHKSIPLTISFFLLRLLQDWIPVNLRLKTKGFRLASKCQHCNSEESLLHVMWECLVATQVEQNYAKHRNLGMYFNRVVWRVLKLIQQLFQERQFHRWQWRGDLQNAQAWGLIFQQASPHPPKIFSWHKPLAGEFKLNVDGSSKDNFQNAAGGGLLWDHTGTMIFLFVENCGPYNSLQAELMALHRGLLLCIEYNVTRLWIEMDVKVVVQMIHEGHQGSSKTQYLLAFIHRCLSGMSFRISHIHREGN</sequence>
<dbReference type="CDD" id="cd06222">
    <property type="entry name" value="RNase_H_like"/>
    <property type="match status" value="1"/>
</dbReference>
<reference evidence="4" key="2">
    <citation type="submission" date="2025-08" db="UniProtKB">
        <authorList>
            <consortium name="RefSeq"/>
        </authorList>
    </citation>
    <scope>IDENTIFICATION</scope>
</reference>
<gene>
    <name evidence="4" type="primary">LOC108663638</name>
</gene>
<dbReference type="Pfam" id="PF13456">
    <property type="entry name" value="RVT_3"/>
    <property type="match status" value="1"/>
</dbReference>
<dbReference type="InterPro" id="IPR036397">
    <property type="entry name" value="RNaseH_sf"/>
</dbReference>
<evidence type="ECO:0000313" key="3">
    <source>
        <dbReference type="Proteomes" id="UP000694886"/>
    </source>
</evidence>
<dbReference type="GO" id="GO:0004523">
    <property type="term" value="F:RNA-DNA hybrid ribonuclease activity"/>
    <property type="evidence" value="ECO:0007669"/>
    <property type="project" value="InterPro"/>
</dbReference>
<reference evidence="3" key="1">
    <citation type="journal article" date="1997" name="Nucleic Acids Res.">
        <title>tRNAscan-SE: a program for improved detection of transfer RNA genes in genomic sequence.</title>
        <authorList>
            <person name="Lowe T.M."/>
            <person name="Eddy S.R."/>
        </authorList>
    </citation>
    <scope>NUCLEOTIDE SEQUENCE [LARGE SCALE GENOMIC DNA]</scope>
    <source>
        <strain evidence="3">r\B97-61/B2</strain>
    </source>
</reference>
<dbReference type="InterPro" id="IPR026960">
    <property type="entry name" value="RVT-Znf"/>
</dbReference>
<dbReference type="AlphaFoldDB" id="A0AB32X2T9"/>
<dbReference type="Gramene" id="Tc10v2_t011070.1">
    <property type="protein sequence ID" value="Tc10v2_p011070.1"/>
    <property type="gene ID" value="Tc10v2_g011070"/>
</dbReference>
<dbReference type="PANTHER" id="PTHR47723:SF23">
    <property type="entry name" value="REVERSE TRANSCRIPTASE-LIKE PROTEIN"/>
    <property type="match status" value="1"/>
</dbReference>
<feature type="domain" description="RNase H type-1" evidence="1">
    <location>
        <begin position="212"/>
        <end position="322"/>
    </location>
</feature>
<dbReference type="InterPro" id="IPR053151">
    <property type="entry name" value="RNase_H-like"/>
</dbReference>
<dbReference type="InterPro" id="IPR012337">
    <property type="entry name" value="RNaseH-like_sf"/>
</dbReference>